<dbReference type="OrthoDB" id="6287653at2759"/>
<name>A0A177ATW6_9BILA</name>
<accession>A0A177ATW6</accession>
<dbReference type="Proteomes" id="UP000078046">
    <property type="component" value="Unassembled WGS sequence"/>
</dbReference>
<evidence type="ECO:0000256" key="1">
    <source>
        <dbReference type="SAM" id="MobiDB-lite"/>
    </source>
</evidence>
<dbReference type="AlphaFoldDB" id="A0A177ATW6"/>
<evidence type="ECO:0000313" key="2">
    <source>
        <dbReference type="EMBL" id="OAF65270.1"/>
    </source>
</evidence>
<protein>
    <submittedName>
        <fullName evidence="2">Uncharacterized protein</fullName>
    </submittedName>
</protein>
<comment type="caution">
    <text evidence="2">The sequence shown here is derived from an EMBL/GenBank/DDBJ whole genome shotgun (WGS) entry which is preliminary data.</text>
</comment>
<proteinExistence type="predicted"/>
<dbReference type="Gene3D" id="3.30.420.10">
    <property type="entry name" value="Ribonuclease H-like superfamily/Ribonuclease H"/>
    <property type="match status" value="1"/>
</dbReference>
<gene>
    <name evidence="2" type="ORF">A3Q56_07025</name>
</gene>
<dbReference type="InterPro" id="IPR036397">
    <property type="entry name" value="RNaseH_sf"/>
</dbReference>
<sequence length="110" mass="12994">MKFEPIKELNLNPFERTNRTSRHKIRVNCNSDWDDELPLFLMNLPHSQTSKNGISPSEILYGRKLKLQVHHLNKPQKFSSIIKKLKKHELSNNNRVKRNYESNDPINSKS</sequence>
<feature type="region of interest" description="Disordered" evidence="1">
    <location>
        <begin position="89"/>
        <end position="110"/>
    </location>
</feature>
<dbReference type="GO" id="GO:0003676">
    <property type="term" value="F:nucleic acid binding"/>
    <property type="evidence" value="ECO:0007669"/>
    <property type="project" value="InterPro"/>
</dbReference>
<organism evidence="2 3">
    <name type="scientific">Intoshia linei</name>
    <dbReference type="NCBI Taxonomy" id="1819745"/>
    <lineage>
        <taxon>Eukaryota</taxon>
        <taxon>Metazoa</taxon>
        <taxon>Spiralia</taxon>
        <taxon>Lophotrochozoa</taxon>
        <taxon>Mesozoa</taxon>
        <taxon>Orthonectida</taxon>
        <taxon>Rhopaluridae</taxon>
        <taxon>Intoshia</taxon>
    </lineage>
</organism>
<evidence type="ECO:0000313" key="3">
    <source>
        <dbReference type="Proteomes" id="UP000078046"/>
    </source>
</evidence>
<keyword evidence="3" id="KW-1185">Reference proteome</keyword>
<dbReference type="EMBL" id="LWCA01001368">
    <property type="protein sequence ID" value="OAF65270.1"/>
    <property type="molecule type" value="Genomic_DNA"/>
</dbReference>
<reference evidence="2 3" key="1">
    <citation type="submission" date="2016-04" db="EMBL/GenBank/DDBJ databases">
        <title>The genome of Intoshia linei affirms orthonectids as highly simplified spiralians.</title>
        <authorList>
            <person name="Mikhailov K.V."/>
            <person name="Slusarev G.S."/>
            <person name="Nikitin M.A."/>
            <person name="Logacheva M.D."/>
            <person name="Penin A."/>
            <person name="Aleoshin V."/>
            <person name="Panchin Y.V."/>
        </authorList>
    </citation>
    <scope>NUCLEOTIDE SEQUENCE [LARGE SCALE GENOMIC DNA]</scope>
    <source>
        <strain evidence="2">Intl2013</strain>
        <tissue evidence="2">Whole animal</tissue>
    </source>
</reference>